<evidence type="ECO:0000313" key="2">
    <source>
        <dbReference type="Proteomes" id="UP001165962"/>
    </source>
</evidence>
<dbReference type="RefSeq" id="WP_166145268.1">
    <property type="nucleotide sequence ID" value="NZ_JAAOIW010000001.1"/>
</dbReference>
<proteinExistence type="predicted"/>
<keyword evidence="2" id="KW-1185">Reference proteome</keyword>
<gene>
    <name evidence="1" type="ORF">G9U52_01785</name>
</gene>
<protein>
    <submittedName>
        <fullName evidence="1">Uncharacterized protein</fullName>
    </submittedName>
</protein>
<name>A0ABX0J0Y8_9BACL</name>
<reference evidence="1" key="1">
    <citation type="submission" date="2020-03" db="EMBL/GenBank/DDBJ databases">
        <title>Draft sequencing of Paenibacilllus sp. S3N08.</title>
        <authorList>
            <person name="Kim D.-U."/>
        </authorList>
    </citation>
    <scope>NUCLEOTIDE SEQUENCE</scope>
    <source>
        <strain evidence="1">S3N08</strain>
    </source>
</reference>
<accession>A0ABX0J0Y8</accession>
<evidence type="ECO:0000313" key="1">
    <source>
        <dbReference type="EMBL" id="NHN28557.1"/>
    </source>
</evidence>
<comment type="caution">
    <text evidence="1">The sequence shown here is derived from an EMBL/GenBank/DDBJ whole genome shotgun (WGS) entry which is preliminary data.</text>
</comment>
<organism evidence="1 2">
    <name type="scientific">Paenibacillus agricola</name>
    <dbReference type="NCBI Taxonomy" id="2716264"/>
    <lineage>
        <taxon>Bacteria</taxon>
        <taxon>Bacillati</taxon>
        <taxon>Bacillota</taxon>
        <taxon>Bacilli</taxon>
        <taxon>Bacillales</taxon>
        <taxon>Paenibacillaceae</taxon>
        <taxon>Paenibacillus</taxon>
    </lineage>
</organism>
<dbReference type="Proteomes" id="UP001165962">
    <property type="component" value="Unassembled WGS sequence"/>
</dbReference>
<dbReference type="EMBL" id="JAAOIW010000001">
    <property type="protein sequence ID" value="NHN28557.1"/>
    <property type="molecule type" value="Genomic_DNA"/>
</dbReference>
<sequence length="96" mass="10804">MKTKSGHSLTEILKEALEAAEILKNDGIEIDYNEGLISISRAPGEILMEINIDEGDFIQVGDFRDIHGQKYKVTRIAQVRVNRNYATMSVLLLKVD</sequence>